<sequence>MEPNAVPSGKHEPSYPTSRTIRRACDKELYRAAKRLKHYVSPECMKEAVQLYHRKVLLNLMWVTEHRSNRKLLCDWWDEEVCAAIAALWEVEEQALSRAFRESFGG</sequence>
<evidence type="ECO:0000313" key="1">
    <source>
        <dbReference type="EMBL" id="MBD2844896.1"/>
    </source>
</evidence>
<dbReference type="Proteomes" id="UP000621560">
    <property type="component" value="Unassembled WGS sequence"/>
</dbReference>
<comment type="caution">
    <text evidence="1">The sequence shown here is derived from an EMBL/GenBank/DDBJ whole genome shotgun (WGS) entry which is preliminary data.</text>
</comment>
<organism evidence="1 2">
    <name type="scientific">Paenibacillus sabuli</name>
    <dbReference type="NCBI Taxonomy" id="2772509"/>
    <lineage>
        <taxon>Bacteria</taxon>
        <taxon>Bacillati</taxon>
        <taxon>Bacillota</taxon>
        <taxon>Bacilli</taxon>
        <taxon>Bacillales</taxon>
        <taxon>Paenibacillaceae</taxon>
        <taxon>Paenibacillus</taxon>
    </lineage>
</organism>
<name>A0A927BS41_9BACL</name>
<accession>A0A927BS41</accession>
<dbReference type="EMBL" id="JACXIZ010000013">
    <property type="protein sequence ID" value="MBD2844896.1"/>
    <property type="molecule type" value="Genomic_DNA"/>
</dbReference>
<reference evidence="1" key="1">
    <citation type="submission" date="2020-09" db="EMBL/GenBank/DDBJ databases">
        <title>A novel bacterium of genus Paenibacillus, isolated from South China Sea.</title>
        <authorList>
            <person name="Huang H."/>
            <person name="Mo K."/>
            <person name="Hu Y."/>
        </authorList>
    </citation>
    <scope>NUCLEOTIDE SEQUENCE</scope>
    <source>
        <strain evidence="1">IB182496</strain>
    </source>
</reference>
<dbReference type="AlphaFoldDB" id="A0A927BS41"/>
<proteinExistence type="predicted"/>
<gene>
    <name evidence="1" type="ORF">IDH44_06825</name>
</gene>
<dbReference type="RefSeq" id="WP_190916335.1">
    <property type="nucleotide sequence ID" value="NZ_JACXIZ010000013.1"/>
</dbReference>
<evidence type="ECO:0000313" key="2">
    <source>
        <dbReference type="Proteomes" id="UP000621560"/>
    </source>
</evidence>
<keyword evidence="2" id="KW-1185">Reference proteome</keyword>
<protein>
    <submittedName>
        <fullName evidence="1">Dehydrogenase</fullName>
    </submittedName>
</protein>